<evidence type="ECO:0000313" key="6">
    <source>
        <dbReference type="EMBL" id="NWI92227.1"/>
    </source>
</evidence>
<feature type="domain" description="SRCR" evidence="5">
    <location>
        <begin position="1"/>
        <end position="94"/>
    </location>
</feature>
<evidence type="ECO:0000256" key="2">
    <source>
        <dbReference type="PROSITE-ProRule" id="PRU00196"/>
    </source>
</evidence>
<reference evidence="6" key="1">
    <citation type="submission" date="2019-10" db="EMBL/GenBank/DDBJ databases">
        <title>Bird 10,000 Genomes (B10K) Project - Family phase.</title>
        <authorList>
            <person name="Zhang G."/>
        </authorList>
    </citation>
    <scope>NUCLEOTIDE SEQUENCE</scope>
    <source>
        <strain evidence="6">B10K-DU-002-53</strain>
        <tissue evidence="6">Muscle</tissue>
    </source>
</reference>
<dbReference type="SUPFAM" id="SSF56487">
    <property type="entry name" value="SRCR-like"/>
    <property type="match status" value="3"/>
</dbReference>
<keyword evidence="4" id="KW-1133">Transmembrane helix</keyword>
<keyword evidence="1 2" id="KW-1015">Disulfide bond</keyword>
<dbReference type="InterPro" id="IPR001190">
    <property type="entry name" value="SRCR"/>
</dbReference>
<feature type="compositionally biased region" description="Pro residues" evidence="3">
    <location>
        <begin position="101"/>
        <end position="117"/>
    </location>
</feature>
<dbReference type="AlphaFoldDB" id="A0A851FK95"/>
<keyword evidence="7" id="KW-1185">Reference proteome</keyword>
<comment type="caution">
    <text evidence="6">The sequence shown here is derived from an EMBL/GenBank/DDBJ whole genome shotgun (WGS) entry which is preliminary data.</text>
</comment>
<dbReference type="PANTHER" id="PTHR47309">
    <property type="entry name" value="T-CELL SURFACE GLYCOPROTEIN CD5"/>
    <property type="match status" value="1"/>
</dbReference>
<feature type="domain" description="SRCR" evidence="5">
    <location>
        <begin position="223"/>
        <end position="313"/>
    </location>
</feature>
<keyword evidence="4" id="KW-0812">Transmembrane</keyword>
<protein>
    <submittedName>
        <fullName evidence="6">CD5 protein</fullName>
    </submittedName>
</protein>
<feature type="non-terminal residue" evidence="6">
    <location>
        <position position="437"/>
    </location>
</feature>
<proteinExistence type="predicted"/>
<dbReference type="OrthoDB" id="544868at2759"/>
<sequence length="437" mass="47491">RLMGGGCRCAGILEVSWDQHWRRVCRDGVSESILDGICQQIGCGPQAPQLLQLSIPSGKKPNMKSVKCVKSVGTWVECGWKEENCTEHVVLSCKEPGKTTPKPPPTPPVTTPEPTGPPRLRLVDGNFSCSGFLELHKDGLWGAVARLPPHIWAHLAARVCKDLNCGTAGHGQGEPDPGIHLPVRWEAVHPCGSPSLPECFNRTGSRGKPPAFITCSGSQPQALRRLGGGRGPCEGDIQVFHERQWRVLCDDGARRSQRGLQLCRELRCGNLTSSSQIREPPSPGVTCGVDPLHLCHGNLGKLRTCSRTRVVCQDSRPHPEGTSAGTVWSICLALLLFLVLSIVCGPPALRKLRKRLSRKKQRQWIGPTGLNQTVSFHRSSSAAPRPRGQGGENDYAQPPAKGSHLSAYPALEGALRHSQPPDNSSDSDYDLCWARRL</sequence>
<feature type="compositionally biased region" description="Polar residues" evidence="3">
    <location>
        <begin position="369"/>
        <end position="382"/>
    </location>
</feature>
<feature type="region of interest" description="Disordered" evidence="3">
    <location>
        <begin position="360"/>
        <end position="427"/>
    </location>
</feature>
<keyword evidence="4" id="KW-0472">Membrane</keyword>
<dbReference type="EMBL" id="WEKX01016336">
    <property type="protein sequence ID" value="NWI92227.1"/>
    <property type="molecule type" value="Genomic_DNA"/>
</dbReference>
<dbReference type="GO" id="GO:0005886">
    <property type="term" value="C:plasma membrane"/>
    <property type="evidence" value="ECO:0007669"/>
    <property type="project" value="TreeGrafter"/>
</dbReference>
<dbReference type="GO" id="GO:0031295">
    <property type="term" value="P:T cell costimulation"/>
    <property type="evidence" value="ECO:0007669"/>
    <property type="project" value="TreeGrafter"/>
</dbReference>
<feature type="region of interest" description="Disordered" evidence="3">
    <location>
        <begin position="94"/>
        <end position="118"/>
    </location>
</feature>
<evidence type="ECO:0000259" key="5">
    <source>
        <dbReference type="PROSITE" id="PS50287"/>
    </source>
</evidence>
<dbReference type="PRINTS" id="PR01409">
    <property type="entry name" value="TCELLCD5"/>
</dbReference>
<dbReference type="Gene3D" id="3.10.250.10">
    <property type="entry name" value="SRCR-like domain"/>
    <property type="match status" value="3"/>
</dbReference>
<feature type="domain" description="SRCR" evidence="5">
    <location>
        <begin position="120"/>
        <end position="216"/>
    </location>
</feature>
<dbReference type="Proteomes" id="UP000633448">
    <property type="component" value="Unassembled WGS sequence"/>
</dbReference>
<feature type="transmembrane region" description="Helical" evidence="4">
    <location>
        <begin position="327"/>
        <end position="349"/>
    </location>
</feature>
<accession>A0A851FK95</accession>
<name>A0A851FK95_PITSO</name>
<feature type="disulfide bond" evidence="2">
    <location>
        <begin position="68"/>
        <end position="78"/>
    </location>
</feature>
<dbReference type="InterPro" id="IPR003566">
    <property type="entry name" value="Tcell_CD5"/>
</dbReference>
<dbReference type="PROSITE" id="PS50287">
    <property type="entry name" value="SRCR_2"/>
    <property type="match status" value="3"/>
</dbReference>
<dbReference type="InterPro" id="IPR036772">
    <property type="entry name" value="SRCR-like_dom_sf"/>
</dbReference>
<dbReference type="SMART" id="SM00202">
    <property type="entry name" value="SR"/>
    <property type="match status" value="1"/>
</dbReference>
<gene>
    <name evidence="6" type="primary">Cd5</name>
    <name evidence="6" type="ORF">PITSOR_R13332</name>
</gene>
<dbReference type="Pfam" id="PF00530">
    <property type="entry name" value="SRCR"/>
    <property type="match status" value="2"/>
</dbReference>
<dbReference type="PANTHER" id="PTHR47309:SF1">
    <property type="entry name" value="T-CELL SURFACE GLYCOPROTEIN CD5"/>
    <property type="match status" value="1"/>
</dbReference>
<evidence type="ECO:0000256" key="4">
    <source>
        <dbReference type="SAM" id="Phobius"/>
    </source>
</evidence>
<comment type="caution">
    <text evidence="2">Lacks conserved residue(s) required for the propagation of feature annotation.</text>
</comment>
<evidence type="ECO:0000313" key="7">
    <source>
        <dbReference type="Proteomes" id="UP000633448"/>
    </source>
</evidence>
<evidence type="ECO:0000256" key="1">
    <source>
        <dbReference type="ARBA" id="ARBA00023157"/>
    </source>
</evidence>
<evidence type="ECO:0000256" key="3">
    <source>
        <dbReference type="SAM" id="MobiDB-lite"/>
    </source>
</evidence>
<feature type="non-terminal residue" evidence="6">
    <location>
        <position position="1"/>
    </location>
</feature>
<organism evidence="6 7">
    <name type="scientific">Pitta sordida</name>
    <name type="common">Hooded pitta</name>
    <dbReference type="NCBI Taxonomy" id="9163"/>
    <lineage>
        <taxon>Eukaryota</taxon>
        <taxon>Metazoa</taxon>
        <taxon>Chordata</taxon>
        <taxon>Craniata</taxon>
        <taxon>Vertebrata</taxon>
        <taxon>Euteleostomi</taxon>
        <taxon>Archelosauria</taxon>
        <taxon>Archosauria</taxon>
        <taxon>Dinosauria</taxon>
        <taxon>Saurischia</taxon>
        <taxon>Theropoda</taxon>
        <taxon>Coelurosauria</taxon>
        <taxon>Aves</taxon>
        <taxon>Neognathae</taxon>
        <taxon>Neoaves</taxon>
        <taxon>Telluraves</taxon>
        <taxon>Australaves</taxon>
        <taxon>Passeriformes</taxon>
        <taxon>Pittidae</taxon>
        <taxon>Pitta</taxon>
    </lineage>
</organism>